<dbReference type="FunFam" id="2.30.42.10:FF:000051">
    <property type="entry name" value="Multiple PDZ domain protein isoform X1"/>
    <property type="match status" value="1"/>
</dbReference>
<dbReference type="FunFam" id="2.30.42.10:FF:000112">
    <property type="entry name" value="inaD-like protein isoform X3"/>
    <property type="match status" value="1"/>
</dbReference>
<dbReference type="InterPro" id="IPR004172">
    <property type="entry name" value="L27_dom"/>
</dbReference>
<feature type="domain" description="PDZ" evidence="9">
    <location>
        <begin position="672"/>
        <end position="716"/>
    </location>
</feature>
<dbReference type="GO" id="GO:0005737">
    <property type="term" value="C:cytoplasm"/>
    <property type="evidence" value="ECO:0007669"/>
    <property type="project" value="TreeGrafter"/>
</dbReference>
<dbReference type="PANTHER" id="PTHR19964:SF11">
    <property type="entry name" value="INAD-LIKE PROTEIN"/>
    <property type="match status" value="1"/>
</dbReference>
<comment type="caution">
    <text evidence="11">The sequence shown here is derived from an EMBL/GenBank/DDBJ whole genome shotgun (WGS) entry which is preliminary data.</text>
</comment>
<dbReference type="SMART" id="SM00228">
    <property type="entry name" value="PDZ"/>
    <property type="match status" value="7"/>
</dbReference>
<evidence type="ECO:0000256" key="1">
    <source>
        <dbReference type="ARBA" id="ARBA00004221"/>
    </source>
</evidence>
<evidence type="ECO:0000313" key="12">
    <source>
        <dbReference type="Proteomes" id="UP001152836"/>
    </source>
</evidence>
<evidence type="ECO:0000256" key="7">
    <source>
        <dbReference type="ARBA" id="ARBA00022949"/>
    </source>
</evidence>
<dbReference type="PROSITE" id="PS51022">
    <property type="entry name" value="L27"/>
    <property type="match status" value="1"/>
</dbReference>
<evidence type="ECO:0000313" key="11">
    <source>
        <dbReference type="EMBL" id="CAH6790551.1"/>
    </source>
</evidence>
<dbReference type="Proteomes" id="UP001152836">
    <property type="component" value="Unassembled WGS sequence"/>
</dbReference>
<feature type="domain" description="PDZ" evidence="9">
    <location>
        <begin position="1030"/>
        <end position="1122"/>
    </location>
</feature>
<evidence type="ECO:0000256" key="2">
    <source>
        <dbReference type="ARBA" id="ARBA00004435"/>
    </source>
</evidence>
<feature type="domain" description="PDZ" evidence="9">
    <location>
        <begin position="1140"/>
        <end position="1190"/>
    </location>
</feature>
<reference evidence="11" key="1">
    <citation type="submission" date="2022-06" db="EMBL/GenBank/DDBJ databases">
        <authorList>
            <person name="Andreotti S."/>
            <person name="Wyler E."/>
        </authorList>
    </citation>
    <scope>NUCLEOTIDE SEQUENCE</scope>
</reference>
<dbReference type="FunFam" id="2.30.42.10:FF:000125">
    <property type="entry name" value="PATJ, crumbs cell polarity complex component"/>
    <property type="match status" value="1"/>
</dbReference>
<protein>
    <submittedName>
        <fullName evidence="11">Patj protein</fullName>
    </submittedName>
</protein>
<keyword evidence="6" id="KW-0677">Repeat</keyword>
<dbReference type="CDD" id="cd06791">
    <property type="entry name" value="PDZ3_MUPP1-like"/>
    <property type="match status" value="1"/>
</dbReference>
<name>A0AAU9ZD18_PHORO</name>
<evidence type="ECO:0000256" key="6">
    <source>
        <dbReference type="ARBA" id="ARBA00022737"/>
    </source>
</evidence>
<dbReference type="CDD" id="cd06671">
    <property type="entry name" value="PDZ7_MUPP1-PD6_PATJ-like"/>
    <property type="match status" value="1"/>
</dbReference>
<dbReference type="SUPFAM" id="SSF50156">
    <property type="entry name" value="PDZ domain-like"/>
    <property type="match status" value="7"/>
</dbReference>
<keyword evidence="12" id="KW-1185">Reference proteome</keyword>
<dbReference type="EMBL" id="CALSGD010001431">
    <property type="protein sequence ID" value="CAH6790551.1"/>
    <property type="molecule type" value="Genomic_DNA"/>
</dbReference>
<feature type="domain" description="PDZ" evidence="9">
    <location>
        <begin position="365"/>
        <end position="453"/>
    </location>
</feature>
<dbReference type="Gene3D" id="2.30.42.10">
    <property type="match status" value="7"/>
</dbReference>
<dbReference type="InterPro" id="IPR036034">
    <property type="entry name" value="PDZ_sf"/>
</dbReference>
<dbReference type="GO" id="GO:0120192">
    <property type="term" value="P:tight junction assembly"/>
    <property type="evidence" value="ECO:0007669"/>
    <property type="project" value="TreeGrafter"/>
</dbReference>
<evidence type="ECO:0000256" key="3">
    <source>
        <dbReference type="ARBA" id="ARBA00022427"/>
    </source>
</evidence>
<proteinExistence type="predicted"/>
<evidence type="ECO:0000256" key="8">
    <source>
        <dbReference type="ARBA" id="ARBA00023136"/>
    </source>
</evidence>
<feature type="domain" description="L27" evidence="10">
    <location>
        <begin position="5"/>
        <end position="65"/>
    </location>
</feature>
<keyword evidence="3" id="KW-0796">Tight junction</keyword>
<organism evidence="11 12">
    <name type="scientific">Phodopus roborovskii</name>
    <name type="common">Roborovski's desert hamster</name>
    <name type="synonym">Cricetulus roborovskii</name>
    <dbReference type="NCBI Taxonomy" id="109678"/>
    <lineage>
        <taxon>Eukaryota</taxon>
        <taxon>Metazoa</taxon>
        <taxon>Chordata</taxon>
        <taxon>Craniata</taxon>
        <taxon>Vertebrata</taxon>
        <taxon>Euteleostomi</taxon>
        <taxon>Mammalia</taxon>
        <taxon>Eutheria</taxon>
        <taxon>Euarchontoglires</taxon>
        <taxon>Glires</taxon>
        <taxon>Rodentia</taxon>
        <taxon>Myomorpha</taxon>
        <taxon>Muroidea</taxon>
        <taxon>Cricetidae</taxon>
        <taxon>Cricetinae</taxon>
        <taxon>Phodopus</taxon>
    </lineage>
</organism>
<accession>A0AAU9ZD18</accession>
<dbReference type="CDD" id="cd06667">
    <property type="entry name" value="PDZ2_MUPP1-like"/>
    <property type="match status" value="1"/>
</dbReference>
<dbReference type="GO" id="GO:0005923">
    <property type="term" value="C:bicellular tight junction"/>
    <property type="evidence" value="ECO:0007669"/>
    <property type="project" value="UniProtKB-SubCell"/>
</dbReference>
<keyword evidence="5" id="KW-0597">Phosphoprotein</keyword>
<feature type="domain" description="PDZ" evidence="9">
    <location>
        <begin position="248"/>
        <end position="328"/>
    </location>
</feature>
<feature type="domain" description="PDZ" evidence="9">
    <location>
        <begin position="134"/>
        <end position="221"/>
    </location>
</feature>
<keyword evidence="7" id="KW-0965">Cell junction</keyword>
<dbReference type="Pfam" id="PF09045">
    <property type="entry name" value="L27_2"/>
    <property type="match status" value="1"/>
</dbReference>
<dbReference type="InterPro" id="IPR001478">
    <property type="entry name" value="PDZ"/>
</dbReference>
<feature type="domain" description="PDZ" evidence="9">
    <location>
        <begin position="555"/>
        <end position="641"/>
    </location>
</feature>
<dbReference type="SMART" id="SM00569">
    <property type="entry name" value="L27"/>
    <property type="match status" value="1"/>
</dbReference>
<sequence>MPENPATEKMQVLQVLDRLRIKLQEKGDTTQNEKLSAFYETLKSPLFNQILTLQQSIKQLKGQLSHIPSDCSANFEFSRKGLLVFTDGSITNGNAHRPCSNLTASGLLPWTPTSGSEDFNSVIQQMAQGRHVEYIDIERPSTGGLGFSVVALRSQNLGLIDIFVKEIHPGSVADRDQRLKENDQILAINDTPLDQNISHQQAIALLQQATGSLRLVVAREVGPTQSRTSTSSADTSLPETVCWGHTEDVELINDGSGLGFGIVGGKSSGVVVRTIVPGGLADRDGRLQTGDHILKIGGTNVQGMTSEQVAQVLRNCGNSVRMLVARDPVGEIAITPPTPVSLPVALPAVTNRNLGSDCFPFETYNVELVKKDGQSLGIRIVGYVGTSHPGEASGIYVKSIIPGSAAYHNGQIQVNDKIVAVDGVNIQGFANQDVVEVLRNAGQVVHLTLVRRKTSSSDSPFEQLSGRGTVAELPKVPALTGSQKAETNLGTEAEEIGERLDILKKDNIQALEKPDVHPKKVPGSPENELKSRWENLLGPDYEVMVATLDTQIADDEELQKYSKLLPIHTLRLGVEVDSFDGHHYISSVAPGGPVDTLNLLQPEDELLEVNGVQLYGKSRREAVSFLKEVPPPFTLVCCRRLFDDEASVDEPRTRENSLLQAEDPLDPTRSVIVIRSLVADGVAERSGELLPGDRLVSVNEFSLDNATLAEAVEVLKAVPPGAVHLGICKPLVEDEKEESFILHSKNNEDSSEPSETVHDIQSSLILEAPKGFRDEPYLEELVDEPFLDLGKSLQFQQKEMDTSSEAWEMHEFLSPPLEGGGEEREMLVDEEYEVYQDHLRAMELHPPPPHIQEATHAPSRQERQVGTQWLPANLSGGEAPECHDADSMRSAYSQERQQYSYSTSDMMKETFGLDSRPPLPSSEVNGQHSRFDDMQHLHSLTNNSLDLGMMIPSDTEGPGVLVDLPAVAQRREQEDLPLYRLPSARAVSKPSSHMGMVSSRYTSAACELPEREEGEGEETPNFSHWGPPRIVEIFREPSVSLGISIVGGQTVIKRLKNGEELKGIFIKQVLEDSPAGKTNALKTGDKILEVSGIDLQNASHAEAVEAIKNAGNPVVFVVQSLSSTPRIKQRYADLPGELHIIELEKDKNGLGLSLAGNKDRSRMSIFVVGINPEGPAAADGRMQIGDELLEGRPVAGHWASHCLCEVAPSELVWMETLASPFFSPPNAFSAADLFRLKHLGKTSTDHTLGLRPLTLKEQGQNPLPRDETKVLRVNSGENGLSELLLSPSIHLTNIFLKYLKRSPKLIHLFLWSFPELGKIAFVLIILRTPPFHHITSHYCFIVVVIKNHYCAHSLFGFTVGITCIRPLNGATPCQVMHE</sequence>
<dbReference type="PROSITE" id="PS50106">
    <property type="entry name" value="PDZ"/>
    <property type="match status" value="7"/>
</dbReference>
<dbReference type="GO" id="GO:0016324">
    <property type="term" value="C:apical plasma membrane"/>
    <property type="evidence" value="ECO:0007669"/>
    <property type="project" value="UniProtKB-SubCell"/>
</dbReference>
<evidence type="ECO:0000256" key="4">
    <source>
        <dbReference type="ARBA" id="ARBA00022475"/>
    </source>
</evidence>
<dbReference type="Pfam" id="PF00595">
    <property type="entry name" value="PDZ"/>
    <property type="match status" value="7"/>
</dbReference>
<dbReference type="InterPro" id="IPR051342">
    <property type="entry name" value="PDZ_scaffold"/>
</dbReference>
<dbReference type="Gene3D" id="1.20.1440.360">
    <property type="match status" value="1"/>
</dbReference>
<gene>
    <name evidence="11" type="primary">Patj</name>
    <name evidence="11" type="ORF">PHOROB_LOCUS7843</name>
</gene>
<evidence type="ECO:0000259" key="9">
    <source>
        <dbReference type="PROSITE" id="PS50106"/>
    </source>
</evidence>
<dbReference type="InterPro" id="IPR036892">
    <property type="entry name" value="L27_dom_sf"/>
</dbReference>
<dbReference type="PANTHER" id="PTHR19964">
    <property type="entry name" value="MULTIPLE PDZ DOMAIN PROTEIN"/>
    <property type="match status" value="1"/>
</dbReference>
<dbReference type="CDD" id="cd06668">
    <property type="entry name" value="PDZ4_MUPP1-like"/>
    <property type="match status" value="1"/>
</dbReference>
<keyword evidence="4" id="KW-1003">Cell membrane</keyword>
<evidence type="ECO:0000259" key="10">
    <source>
        <dbReference type="PROSITE" id="PS51022"/>
    </source>
</evidence>
<dbReference type="SUPFAM" id="SSF101288">
    <property type="entry name" value="L27 domain"/>
    <property type="match status" value="1"/>
</dbReference>
<dbReference type="InterPro" id="IPR015132">
    <property type="entry name" value="L27_2"/>
</dbReference>
<comment type="subcellular location">
    <subcellularLocation>
        <location evidence="1">Apical cell membrane</location>
    </subcellularLocation>
    <subcellularLocation>
        <location evidence="2">Cell junction</location>
        <location evidence="2">Tight junction</location>
    </subcellularLocation>
</comment>
<evidence type="ECO:0000256" key="5">
    <source>
        <dbReference type="ARBA" id="ARBA00022553"/>
    </source>
</evidence>
<dbReference type="CDD" id="cd06689">
    <property type="entry name" value="PDZ1_MUPP1-like"/>
    <property type="match status" value="1"/>
</dbReference>
<keyword evidence="8" id="KW-0472">Membrane</keyword>